<protein>
    <submittedName>
        <fullName evidence="8">DLA class II histocompatibility antigen, DR-1 beta chain-like</fullName>
    </submittedName>
</protein>
<dbReference type="InterPro" id="IPR000353">
    <property type="entry name" value="MHC_II_b_N"/>
</dbReference>
<dbReference type="Pfam" id="PF00969">
    <property type="entry name" value="MHC_II_beta"/>
    <property type="match status" value="1"/>
</dbReference>
<dbReference type="AlphaFoldDB" id="A0A3B5AZW2"/>
<dbReference type="PANTHER" id="PTHR19944:SF99">
    <property type="entry name" value="HLA CLASS II HISTOCOMPATIBILITY ANTIGEN, DRB1 BETA CHAIN"/>
    <property type="match status" value="1"/>
</dbReference>
<evidence type="ECO:0000259" key="7">
    <source>
        <dbReference type="PROSITE" id="PS50835"/>
    </source>
</evidence>
<dbReference type="SUPFAM" id="SSF54452">
    <property type="entry name" value="MHC antigen-recognition domain"/>
    <property type="match status" value="1"/>
</dbReference>
<dbReference type="InterPro" id="IPR011162">
    <property type="entry name" value="MHC_I/II-like_Ag-recog"/>
</dbReference>
<dbReference type="PANTHER" id="PTHR19944">
    <property type="entry name" value="MHC CLASS II-RELATED"/>
    <property type="match status" value="1"/>
</dbReference>
<dbReference type="InterPro" id="IPR013783">
    <property type="entry name" value="Ig-like_fold"/>
</dbReference>
<dbReference type="SMART" id="SM00921">
    <property type="entry name" value="MHC_II_beta"/>
    <property type="match status" value="1"/>
</dbReference>
<evidence type="ECO:0000313" key="8">
    <source>
        <dbReference type="Ensembl" id="ENSSPAP00000026888.1"/>
    </source>
</evidence>
<name>A0A3B5AZW2_9TELE</name>
<organism evidence="8">
    <name type="scientific">Stegastes partitus</name>
    <name type="common">bicolor damselfish</name>
    <dbReference type="NCBI Taxonomy" id="144197"/>
    <lineage>
        <taxon>Eukaryota</taxon>
        <taxon>Metazoa</taxon>
        <taxon>Chordata</taxon>
        <taxon>Craniata</taxon>
        <taxon>Vertebrata</taxon>
        <taxon>Euteleostomi</taxon>
        <taxon>Actinopterygii</taxon>
        <taxon>Neopterygii</taxon>
        <taxon>Teleostei</taxon>
        <taxon>Neoteleostei</taxon>
        <taxon>Acanthomorphata</taxon>
        <taxon>Ovalentaria</taxon>
        <taxon>Pomacentridae</taxon>
        <taxon>Stegastes</taxon>
    </lineage>
</organism>
<dbReference type="GO" id="GO:0042613">
    <property type="term" value="C:MHC class II protein complex"/>
    <property type="evidence" value="ECO:0007669"/>
    <property type="project" value="InterPro"/>
</dbReference>
<dbReference type="Gene3D" id="3.10.320.10">
    <property type="entry name" value="Class II Histocompatibility Antigen, M Beta Chain, Chain B, domain 1"/>
    <property type="match status" value="1"/>
</dbReference>
<dbReference type="Ensembl" id="ENSSPAT00000027329.1">
    <property type="protein sequence ID" value="ENSSPAP00000026888.1"/>
    <property type="gene ID" value="ENSSPAG00000020281.1"/>
</dbReference>
<sequence>MNTTPTYVSHLLIKTLGCFTSSCFQIEVSLLPFLSICHHQFISMRVHGFLSLLGVFMVFSRADALFGHGVLRCLFTSTEDVLYLEQVYYNRLLFGQWNSTLGKYTGYNEKAKEIADALNKDKKFLHQEQRNFNKCKSLIPLVFDKLSKPVEPTVKLTLVKATGGRHPNMLVCSAYDFYPKLIQLSWLRNGKETKTDVLSTDELSNGNWFYQIHSYLEFTPSPGEKISCKVEHASLMEPKLYDWELFDESERNKFAVGGAVLLLGLLVFVAGLIFYKRNSTGEKQDNKKNSKIHKKSWSPVFVLVKCVQ</sequence>
<keyword evidence="6" id="KW-0472">Membrane</keyword>
<evidence type="ECO:0000256" key="5">
    <source>
        <dbReference type="ARBA" id="ARBA00023180"/>
    </source>
</evidence>
<feature type="transmembrane region" description="Helical" evidence="6">
    <location>
        <begin position="254"/>
        <end position="275"/>
    </location>
</feature>
<dbReference type="InterPro" id="IPR036179">
    <property type="entry name" value="Ig-like_dom_sf"/>
</dbReference>
<evidence type="ECO:0000256" key="2">
    <source>
        <dbReference type="ARBA" id="ARBA00022692"/>
    </source>
</evidence>
<dbReference type="InterPro" id="IPR003597">
    <property type="entry name" value="Ig_C1-set"/>
</dbReference>
<comment type="subcellular location">
    <subcellularLocation>
        <location evidence="1">Membrane</location>
        <topology evidence="1">Single-pass type I membrane protein</topology>
    </subcellularLocation>
</comment>
<feature type="domain" description="Ig-like" evidence="7">
    <location>
        <begin position="152"/>
        <end position="234"/>
    </location>
</feature>
<dbReference type="InterPro" id="IPR050160">
    <property type="entry name" value="MHC/Immunoglobulin"/>
</dbReference>
<dbReference type="Gene3D" id="2.60.40.10">
    <property type="entry name" value="Immunoglobulins"/>
    <property type="match status" value="1"/>
</dbReference>
<dbReference type="GO" id="GO:0019882">
    <property type="term" value="P:antigen processing and presentation"/>
    <property type="evidence" value="ECO:0007669"/>
    <property type="project" value="InterPro"/>
</dbReference>
<accession>A0A3B5AZW2</accession>
<dbReference type="STRING" id="144197.ENSSPAP00000026888"/>
<dbReference type="SUPFAM" id="SSF48726">
    <property type="entry name" value="Immunoglobulin"/>
    <property type="match status" value="1"/>
</dbReference>
<evidence type="ECO:0000256" key="6">
    <source>
        <dbReference type="SAM" id="Phobius"/>
    </source>
</evidence>
<dbReference type="GO" id="GO:0006955">
    <property type="term" value="P:immune response"/>
    <property type="evidence" value="ECO:0007669"/>
    <property type="project" value="InterPro"/>
</dbReference>
<dbReference type="Pfam" id="PF07654">
    <property type="entry name" value="C1-set"/>
    <property type="match status" value="1"/>
</dbReference>
<dbReference type="SMART" id="SM00407">
    <property type="entry name" value="IGc1"/>
    <property type="match status" value="1"/>
</dbReference>
<reference evidence="8" key="1">
    <citation type="submission" date="2023-09" db="UniProtKB">
        <authorList>
            <consortium name="Ensembl"/>
        </authorList>
    </citation>
    <scope>IDENTIFICATION</scope>
</reference>
<dbReference type="GeneTree" id="ENSGT00950000183127"/>
<keyword evidence="3 6" id="KW-1133">Transmembrane helix</keyword>
<keyword evidence="2 6" id="KW-0812">Transmembrane</keyword>
<dbReference type="PROSITE" id="PS50835">
    <property type="entry name" value="IG_LIKE"/>
    <property type="match status" value="1"/>
</dbReference>
<dbReference type="InterPro" id="IPR007110">
    <property type="entry name" value="Ig-like_dom"/>
</dbReference>
<keyword evidence="4" id="KW-1015">Disulfide bond</keyword>
<proteinExistence type="predicted"/>
<dbReference type="InterPro" id="IPR014745">
    <property type="entry name" value="MHC_II_a/b_N"/>
</dbReference>
<keyword evidence="5" id="KW-0325">Glycoprotein</keyword>
<evidence type="ECO:0000256" key="4">
    <source>
        <dbReference type="ARBA" id="ARBA00023157"/>
    </source>
</evidence>
<evidence type="ECO:0000256" key="1">
    <source>
        <dbReference type="ARBA" id="ARBA00004479"/>
    </source>
</evidence>
<evidence type="ECO:0000256" key="3">
    <source>
        <dbReference type="ARBA" id="ARBA00022989"/>
    </source>
</evidence>